<dbReference type="PANTHER" id="PTHR34407">
    <property type="entry name" value="EXPRESSED PROTEIN"/>
    <property type="match status" value="1"/>
</dbReference>
<dbReference type="PANTHER" id="PTHR34407:SF1">
    <property type="entry name" value="SGNH HYDROLASE-TYPE ESTERASE DOMAIN-CONTAINING PROTEIN"/>
    <property type="match status" value="1"/>
</dbReference>
<dbReference type="Gene3D" id="2.60.120.260">
    <property type="entry name" value="Galactose-binding domain-like"/>
    <property type="match status" value="1"/>
</dbReference>
<dbReference type="Gene3D" id="3.40.50.1110">
    <property type="entry name" value="SGNH hydrolase"/>
    <property type="match status" value="1"/>
</dbReference>
<dbReference type="EMBL" id="JACHES010000004">
    <property type="protein sequence ID" value="MBB6176369.1"/>
    <property type="molecule type" value="Genomic_DNA"/>
</dbReference>
<evidence type="ECO:0000313" key="1">
    <source>
        <dbReference type="EMBL" id="MBB6176369.1"/>
    </source>
</evidence>
<reference evidence="1 2" key="1">
    <citation type="submission" date="2020-08" db="EMBL/GenBank/DDBJ databases">
        <title>Genomic Encyclopedia of Type Strains, Phase IV (KMG-IV): sequencing the most valuable type-strain genomes for metagenomic binning, comparative biology and taxonomic classification.</title>
        <authorList>
            <person name="Goeker M."/>
        </authorList>
    </citation>
    <scope>NUCLEOTIDE SEQUENCE [LARGE SCALE GENOMIC DNA]</scope>
    <source>
        <strain evidence="1 2">DSM 23211</strain>
    </source>
</reference>
<gene>
    <name evidence="1" type="ORF">HNQ82_001183</name>
</gene>
<accession>A0A7W9YQQ3</accession>
<dbReference type="CDD" id="cd00229">
    <property type="entry name" value="SGNH_hydrolase"/>
    <property type="match status" value="1"/>
</dbReference>
<dbReference type="RefSeq" id="WP_183247952.1">
    <property type="nucleotide sequence ID" value="NZ_JACHES010000004.1"/>
</dbReference>
<keyword evidence="2" id="KW-1185">Reference proteome</keyword>
<name>A0A7W9YQQ3_9BACL</name>
<organism evidence="1 2">
    <name type="scientific">Anoxybacillus tengchongensis</name>
    <dbReference type="NCBI Taxonomy" id="576944"/>
    <lineage>
        <taxon>Bacteria</taxon>
        <taxon>Bacillati</taxon>
        <taxon>Bacillota</taxon>
        <taxon>Bacilli</taxon>
        <taxon>Bacillales</taxon>
        <taxon>Anoxybacillaceae</taxon>
        <taxon>Anoxybacillus</taxon>
    </lineage>
</organism>
<dbReference type="Proteomes" id="UP000523528">
    <property type="component" value="Unassembled WGS sequence"/>
</dbReference>
<protein>
    <submittedName>
        <fullName evidence="1">Lysophospholipase L1-like esterase</fullName>
    </submittedName>
</protein>
<dbReference type="Pfam" id="PF25182">
    <property type="entry name" value="NonGDSL"/>
    <property type="match status" value="1"/>
</dbReference>
<evidence type="ECO:0000313" key="2">
    <source>
        <dbReference type="Proteomes" id="UP000523528"/>
    </source>
</evidence>
<dbReference type="InterPro" id="IPR036514">
    <property type="entry name" value="SGNH_hydro_sf"/>
</dbReference>
<comment type="caution">
    <text evidence="1">The sequence shown here is derived from an EMBL/GenBank/DDBJ whole genome shotgun (WGS) entry which is preliminary data.</text>
</comment>
<proteinExistence type="predicted"/>
<dbReference type="AlphaFoldDB" id="A0A7W9YQQ3"/>
<dbReference type="InterPro" id="IPR057572">
    <property type="entry name" value="NonGDSL"/>
</dbReference>
<dbReference type="SUPFAM" id="SSF52266">
    <property type="entry name" value="SGNH hydrolase"/>
    <property type="match status" value="1"/>
</dbReference>
<sequence length="549" mass="61228">MATYQTPNIGLNKWAETDYFKRIEVNENFDKIDDQFSKVNDKIGILNKTIHPHLITDESFRRTIKKLRSAQPVTIVCIGSSSTEGVGYGVNTQSETYPGQLQSKLQAAFPNSTITVHNKGIGGQTIVQMLDRFSSDVFALNPDLVIWQTGTVEAINGSNYDVYMTFLETGAQYVLSRDIDLALMDSQYYPGTGETASYQKYMLGMAEIGARLGIATIPRYSYMKWLVETRQYAWSQLLHTDNFHQSKLMNELIAQLIVDNIKPNISTSASRDYRVEFYDVNHPLVKATLPSGSSLDTFSNTNNPEQYHYSRVWMPNTEGNNRVEFELSFFGKGARFIMPFSLQHDPGMYIEVTVDGGTPKIINQSPRANVTYHQGAFTLADNLSYGFHTVKVAFVNRVGVPGHYLYVTGFDVFAEDSIQISALERLLGRRVLWGLNVAPDSFMNIRVYVGAVFANGREVTIKEATNGTIPVSQSYHVMPISAANPTNPRIDLVYVNEVGKIDIITGTPSANPTAPNVPQACWGLAQVRVPAGAKSSSEFTITDIRKMYL</sequence>